<gene>
    <name evidence="2" type="ORF">EmuJ_000140600</name>
</gene>
<feature type="compositionally biased region" description="Basic residues" evidence="1">
    <location>
        <begin position="1"/>
        <end position="18"/>
    </location>
</feature>
<feature type="compositionally biased region" description="Polar residues" evidence="1">
    <location>
        <begin position="577"/>
        <end position="596"/>
    </location>
</feature>
<feature type="compositionally biased region" description="Polar residues" evidence="1">
    <location>
        <begin position="703"/>
        <end position="719"/>
    </location>
</feature>
<feature type="compositionally biased region" description="Low complexity" evidence="1">
    <location>
        <begin position="179"/>
        <end position="208"/>
    </location>
</feature>
<keyword evidence="3" id="KW-1185">Reference proteome</keyword>
<reference evidence="2" key="2">
    <citation type="submission" date="2015-11" db="EMBL/GenBank/DDBJ databases">
        <authorList>
            <person name="Zhang Y."/>
            <person name="Guo Z."/>
        </authorList>
    </citation>
    <scope>NUCLEOTIDE SEQUENCE</scope>
</reference>
<feature type="region of interest" description="Disordered" evidence="1">
    <location>
        <begin position="1"/>
        <end position="34"/>
    </location>
</feature>
<protein>
    <submittedName>
        <fullName evidence="2">Hypothetical transcript</fullName>
    </submittedName>
</protein>
<feature type="region of interest" description="Disordered" evidence="1">
    <location>
        <begin position="512"/>
        <end position="598"/>
    </location>
</feature>
<feature type="compositionally biased region" description="Low complexity" evidence="1">
    <location>
        <begin position="549"/>
        <end position="565"/>
    </location>
</feature>
<feature type="region of interest" description="Disordered" evidence="1">
    <location>
        <begin position="678"/>
        <end position="722"/>
    </location>
</feature>
<feature type="compositionally biased region" description="Low complexity" evidence="1">
    <location>
        <begin position="519"/>
        <end position="529"/>
    </location>
</feature>
<feature type="compositionally biased region" description="Basic residues" evidence="1">
    <location>
        <begin position="209"/>
        <end position="223"/>
    </location>
</feature>
<feature type="compositionally biased region" description="Low complexity" evidence="1">
    <location>
        <begin position="98"/>
        <end position="111"/>
    </location>
</feature>
<dbReference type="OrthoDB" id="6256217at2759"/>
<feature type="compositionally biased region" description="Basic and acidic residues" evidence="1">
    <location>
        <begin position="159"/>
        <end position="176"/>
    </location>
</feature>
<reference evidence="2" key="1">
    <citation type="journal article" date="2013" name="Nature">
        <title>The genomes of four tapeworm species reveal adaptations to parasitism.</title>
        <authorList>
            <person name="Tsai I.J."/>
            <person name="Zarowiecki M."/>
            <person name="Holroyd N."/>
            <person name="Garciarrubio A."/>
            <person name="Sanchez-Flores A."/>
            <person name="Brooks K.L."/>
            <person name="Tracey A."/>
            <person name="Bobes R.J."/>
            <person name="Fragoso G."/>
            <person name="Sciutto E."/>
            <person name="Aslett M."/>
            <person name="Beasley H."/>
            <person name="Bennett H.M."/>
            <person name="Cai J."/>
            <person name="Camicia F."/>
            <person name="Clark R."/>
            <person name="Cucher M."/>
            <person name="De Silva N."/>
            <person name="Day T.A."/>
            <person name="Deplazes P."/>
            <person name="Estrada K."/>
            <person name="Fernandez C."/>
            <person name="Holland P.W."/>
            <person name="Hou J."/>
            <person name="Hu S."/>
            <person name="Huckvale T."/>
            <person name="Hung S.S."/>
            <person name="Kamenetzky L."/>
            <person name="Keane J.A."/>
            <person name="Kiss F."/>
            <person name="Koziol U."/>
            <person name="Lambert O."/>
            <person name="Liu K."/>
            <person name="Luo X."/>
            <person name="Luo Y."/>
            <person name="Macchiaroli N."/>
            <person name="Nichol S."/>
            <person name="Paps J."/>
            <person name="Parkinson J."/>
            <person name="Pouchkina-Stantcheva N."/>
            <person name="Riddiford N."/>
            <person name="Rosenzvit M."/>
            <person name="Salinas G."/>
            <person name="Wasmuth J.D."/>
            <person name="Zamanian M."/>
            <person name="Zheng Y."/>
            <person name="Cai X."/>
            <person name="Soberon X."/>
            <person name="Olson P.D."/>
            <person name="Laclette J.P."/>
            <person name="Brehm K."/>
            <person name="Berriman M."/>
            <person name="Garciarrubio A."/>
            <person name="Bobes R.J."/>
            <person name="Fragoso G."/>
            <person name="Sanchez-Flores A."/>
            <person name="Estrada K."/>
            <person name="Cevallos M.A."/>
            <person name="Morett E."/>
            <person name="Gonzalez V."/>
            <person name="Portillo T."/>
            <person name="Ochoa-Leyva A."/>
            <person name="Jose M.V."/>
            <person name="Sciutto E."/>
            <person name="Landa A."/>
            <person name="Jimenez L."/>
            <person name="Valdes V."/>
            <person name="Carrero J.C."/>
            <person name="Larralde C."/>
            <person name="Morales-Montor J."/>
            <person name="Limon-Lason J."/>
            <person name="Soberon X."/>
            <person name="Laclette J.P."/>
        </authorList>
    </citation>
    <scope>NUCLEOTIDE SEQUENCE [LARGE SCALE GENOMIC DNA]</scope>
</reference>
<organism evidence="2 3">
    <name type="scientific">Echinococcus multilocularis</name>
    <name type="common">Fox tapeworm</name>
    <dbReference type="NCBI Taxonomy" id="6211"/>
    <lineage>
        <taxon>Eukaryota</taxon>
        <taxon>Metazoa</taxon>
        <taxon>Spiralia</taxon>
        <taxon>Lophotrochozoa</taxon>
        <taxon>Platyhelminthes</taxon>
        <taxon>Cestoda</taxon>
        <taxon>Eucestoda</taxon>
        <taxon>Cyclophyllidea</taxon>
        <taxon>Taeniidae</taxon>
        <taxon>Echinococcus</taxon>
    </lineage>
</organism>
<dbReference type="Proteomes" id="UP000017246">
    <property type="component" value="Unassembled WGS sequence"/>
</dbReference>
<name>A0A077R4H2_ECHMU</name>
<feature type="compositionally biased region" description="Basic and acidic residues" evidence="1">
    <location>
        <begin position="19"/>
        <end position="34"/>
    </location>
</feature>
<evidence type="ECO:0000256" key="1">
    <source>
        <dbReference type="SAM" id="MobiDB-lite"/>
    </source>
</evidence>
<dbReference type="OMA" id="YEIEDRD"/>
<feature type="compositionally biased region" description="Low complexity" evidence="1">
    <location>
        <begin position="229"/>
        <end position="244"/>
    </location>
</feature>
<accession>A0A077R4H2</accession>
<feature type="region of interest" description="Disordered" evidence="1">
    <location>
        <begin position="142"/>
        <end position="250"/>
    </location>
</feature>
<dbReference type="AlphaFoldDB" id="A0A077R4H2"/>
<sequence length="743" mass="81229">MLHVLSKKSKSKKLHQRGQRPETSQDTRWDALEVETKSATPDYRNQRKFRRGKEASVLILGEDRKFGGSIRTRSTSSRRSCSAMVTFESIKPTQVWQASASPSPPTTSVTTRRCVKPKHPVDSLALSMIAQTSAENQWLSLSTGDEDDLSDSTDDDEGAEKVRKEGKGQMDSDRGKRASTSTSHRLRSSPSSSDSSSSFELSRSSTMSARHRRKKQSSRRHRRENAAFSSGTPSTSSDSSSSSSSEEDNEFDLCWKMKAGGSLRNDTAIQSTPQLKRTPHHHHHHHHHQSLVLAPTGTPQVMQRYPSTHYNRPQTLNLTAGSFPRPMSARSSSKDLPFVQTIARAVEDFFPTLEWIEKYKVISVHRGDLLRIIPYPGTNPDKTSPTTGWFLAQKWCADHGSGTSPIGFIPRIICSFVCPDNTPRLSHISPRHARSHDYSMKMAENTAFMTVSADVSQATSGGQMSANSAICDTFLEPVSARSIYPSPQLSLHTPCTTAVKTSFTSIPAVYEIEDRDSGRGPSSGSEWSSGKGGSLSGATDINVDDKDQPQPQTQPQPQSQQQQPPTNKPSSCIKWSPTGSYQRRSSFDQQSGSNFSCPLPPPPMALLSHVCTVTMGEMKSLPTPVATTTATAFSVSDTEAGGSICSSLGTRTRLYVRGSKPLTSKATEGEVGMENNMAWRDEKGGGSPLTPAEPVDEEEEGDTSGSPQSTVVVVSSNSDPAHWEPYKTMIQVGQNKLEKFTLV</sequence>
<evidence type="ECO:0000313" key="3">
    <source>
        <dbReference type="Proteomes" id="UP000017246"/>
    </source>
</evidence>
<proteinExistence type="predicted"/>
<evidence type="ECO:0000313" key="2">
    <source>
        <dbReference type="EMBL" id="CDI97617.1"/>
    </source>
</evidence>
<dbReference type="EMBL" id="LN902844">
    <property type="protein sequence ID" value="CDI97617.1"/>
    <property type="molecule type" value="Genomic_DNA"/>
</dbReference>
<feature type="compositionally biased region" description="Acidic residues" evidence="1">
    <location>
        <begin position="144"/>
        <end position="158"/>
    </location>
</feature>
<feature type="region of interest" description="Disordered" evidence="1">
    <location>
        <begin position="96"/>
        <end position="115"/>
    </location>
</feature>